<dbReference type="Gene3D" id="3.30.360.10">
    <property type="entry name" value="Dihydrodipicolinate Reductase, domain 2"/>
    <property type="match status" value="1"/>
</dbReference>
<keyword evidence="4" id="KW-1185">Reference proteome</keyword>
<evidence type="ECO:0000313" key="4">
    <source>
        <dbReference type="Proteomes" id="UP000593892"/>
    </source>
</evidence>
<dbReference type="AlphaFoldDB" id="A0A7S7NL10"/>
<dbReference type="Pfam" id="PF19051">
    <property type="entry name" value="GFO_IDH_MocA_C2"/>
    <property type="match status" value="1"/>
</dbReference>
<evidence type="ECO:0000259" key="1">
    <source>
        <dbReference type="Pfam" id="PF01408"/>
    </source>
</evidence>
<sequence>MRRRQFLVAASAAASQSWAGANDKVRVAVIGVGSRGTAHIKEMLPAGNIEVAAVVDPDGRRTEAAAAIVKKQTGKSPRIESDMRRVFDDKNIDAVTIATTNHWHTLTAIWAMQAGKDVYVEKPVSHNVWEGTKLVEAARHYNRMAAGGTQRRWWGRFRKAVELIHGGTIGDVYQGNFVFPGPRESIGFKPVQPPPAWLNWDLWLGPAPEQPYHENLVHYNWHWFWDFGNGEMGNNAIHLLDITRWAMKKTLPVRVHSTGGRFGYKDQAQTPNTQNATWVYEDGSMIVGQLRGLYTPEAMSWDFFGTKGHLHIFDDGRVQVTLGRNKQPEPEPSYPPDVDHFKQFAEAVRTRNRNLLLAEIEETAISTALCHLSNISYRVNRDLRFDPAKMQFSGDSEANGLLTRQYRSPYVVPNVV</sequence>
<dbReference type="Proteomes" id="UP000593892">
    <property type="component" value="Chromosome"/>
</dbReference>
<accession>A0A7S7NL10</accession>
<dbReference type="PANTHER" id="PTHR43818">
    <property type="entry name" value="BCDNA.GH03377"/>
    <property type="match status" value="1"/>
</dbReference>
<dbReference type="InterPro" id="IPR036291">
    <property type="entry name" value="NAD(P)-bd_dom_sf"/>
</dbReference>
<reference evidence="3 4" key="1">
    <citation type="submission" date="2020-10" db="EMBL/GenBank/DDBJ databases">
        <title>Complete genome sequence of Paludibaculum fermentans P105T, a facultatively anaerobic acidobacterium capable of dissimilatory Fe(III) reduction.</title>
        <authorList>
            <person name="Dedysh S.N."/>
            <person name="Beletsky A.V."/>
            <person name="Kulichevskaya I.S."/>
            <person name="Mardanov A.V."/>
            <person name="Ravin N.V."/>
        </authorList>
    </citation>
    <scope>NUCLEOTIDE SEQUENCE [LARGE SCALE GENOMIC DNA]</scope>
    <source>
        <strain evidence="3 4">P105</strain>
    </source>
</reference>
<dbReference type="GO" id="GO:0000166">
    <property type="term" value="F:nucleotide binding"/>
    <property type="evidence" value="ECO:0007669"/>
    <property type="project" value="InterPro"/>
</dbReference>
<dbReference type="InterPro" id="IPR043906">
    <property type="entry name" value="Gfo/Idh/MocA_OxRdtase_bact_C"/>
</dbReference>
<dbReference type="SUPFAM" id="SSF55347">
    <property type="entry name" value="Glyceraldehyde-3-phosphate dehydrogenase-like, C-terminal domain"/>
    <property type="match status" value="1"/>
</dbReference>
<feature type="domain" description="Gfo/Idh/MocA-like oxidoreductase bacterial type C-terminal" evidence="2">
    <location>
        <begin position="191"/>
        <end position="411"/>
    </location>
</feature>
<dbReference type="Pfam" id="PF01408">
    <property type="entry name" value="GFO_IDH_MocA"/>
    <property type="match status" value="1"/>
</dbReference>
<dbReference type="EMBL" id="CP063849">
    <property type="protein sequence ID" value="QOY85586.1"/>
    <property type="molecule type" value="Genomic_DNA"/>
</dbReference>
<feature type="domain" description="Gfo/Idh/MocA-like oxidoreductase N-terminal" evidence="1">
    <location>
        <begin position="25"/>
        <end position="144"/>
    </location>
</feature>
<name>A0A7S7NL10_PALFE</name>
<proteinExistence type="predicted"/>
<protein>
    <submittedName>
        <fullName evidence="3">Gfo/Idh/MocA family oxidoreductase</fullName>
    </submittedName>
</protein>
<dbReference type="PANTHER" id="PTHR43818:SF5">
    <property type="entry name" value="OXIDOREDUCTASE FAMILY PROTEIN"/>
    <property type="match status" value="1"/>
</dbReference>
<dbReference type="SUPFAM" id="SSF51735">
    <property type="entry name" value="NAD(P)-binding Rossmann-fold domains"/>
    <property type="match status" value="1"/>
</dbReference>
<dbReference type="Gene3D" id="3.40.50.720">
    <property type="entry name" value="NAD(P)-binding Rossmann-like Domain"/>
    <property type="match status" value="1"/>
</dbReference>
<gene>
    <name evidence="3" type="ORF">IRI77_22495</name>
</gene>
<evidence type="ECO:0000313" key="3">
    <source>
        <dbReference type="EMBL" id="QOY85586.1"/>
    </source>
</evidence>
<evidence type="ECO:0000259" key="2">
    <source>
        <dbReference type="Pfam" id="PF19051"/>
    </source>
</evidence>
<dbReference type="InterPro" id="IPR050463">
    <property type="entry name" value="Gfo/Idh/MocA_oxidrdct_glycsds"/>
</dbReference>
<dbReference type="InterPro" id="IPR000683">
    <property type="entry name" value="Gfo/Idh/MocA-like_OxRdtase_N"/>
</dbReference>
<dbReference type="RefSeq" id="WP_194447256.1">
    <property type="nucleotide sequence ID" value="NZ_CP063849.1"/>
</dbReference>
<organism evidence="3 4">
    <name type="scientific">Paludibaculum fermentans</name>
    <dbReference type="NCBI Taxonomy" id="1473598"/>
    <lineage>
        <taxon>Bacteria</taxon>
        <taxon>Pseudomonadati</taxon>
        <taxon>Acidobacteriota</taxon>
        <taxon>Terriglobia</taxon>
        <taxon>Bryobacterales</taxon>
        <taxon>Bryobacteraceae</taxon>
        <taxon>Paludibaculum</taxon>
    </lineage>
</organism>
<dbReference type="KEGG" id="pfer:IRI77_22495"/>